<dbReference type="PANTHER" id="PTHR36507">
    <property type="entry name" value="BLL1555 PROTEIN"/>
    <property type="match status" value="1"/>
</dbReference>
<gene>
    <name evidence="2" type="ORF">RZS32_017020</name>
</gene>
<proteinExistence type="predicted"/>
<evidence type="ECO:0000313" key="3">
    <source>
        <dbReference type="Proteomes" id="UP001281305"/>
    </source>
</evidence>
<dbReference type="InterPro" id="IPR008972">
    <property type="entry name" value="Cupredoxin"/>
</dbReference>
<dbReference type="InterPro" id="IPR028096">
    <property type="entry name" value="EfeO_Cupredoxin"/>
</dbReference>
<organism evidence="2 3">
    <name type="scientific">Roseovarius rhodophyticola</name>
    <dbReference type="NCBI Taxonomy" id="3080827"/>
    <lineage>
        <taxon>Bacteria</taxon>
        <taxon>Pseudomonadati</taxon>
        <taxon>Pseudomonadota</taxon>
        <taxon>Alphaproteobacteria</taxon>
        <taxon>Rhodobacterales</taxon>
        <taxon>Roseobacteraceae</taxon>
        <taxon>Roseovarius</taxon>
    </lineage>
</organism>
<evidence type="ECO:0000259" key="1">
    <source>
        <dbReference type="Pfam" id="PF13473"/>
    </source>
</evidence>
<sequence>MCSDFSRRHILIAGAAASVAALTNPAKAEVRSKIHDVRIKDFVYVPDTLHVHVGDTIRWINDDLAPHTATALEFGWDTGELKRGESAEVVVSENMETAYFCVFHPHMKAQLVIS</sequence>
<dbReference type="RefSeq" id="WP_339106732.1">
    <property type="nucleotide sequence ID" value="NZ_CP146606.1"/>
</dbReference>
<dbReference type="InterPro" id="IPR052721">
    <property type="entry name" value="ET_Amicyanin"/>
</dbReference>
<feature type="domain" description="EfeO-type cupredoxin-like" evidence="1">
    <location>
        <begin position="16"/>
        <end position="113"/>
    </location>
</feature>
<dbReference type="PANTHER" id="PTHR36507:SF1">
    <property type="entry name" value="BLL1555 PROTEIN"/>
    <property type="match status" value="1"/>
</dbReference>
<dbReference type="InterPro" id="IPR006311">
    <property type="entry name" value="TAT_signal"/>
</dbReference>
<dbReference type="PROSITE" id="PS51318">
    <property type="entry name" value="TAT"/>
    <property type="match status" value="1"/>
</dbReference>
<reference evidence="2 3" key="1">
    <citation type="submission" date="2024-02" db="EMBL/GenBank/DDBJ databases">
        <title>Roseovarius strain W115 nov., isolated from a marine algae.</title>
        <authorList>
            <person name="Lee M.W."/>
            <person name="Lee J.K."/>
            <person name="Kim J.M."/>
            <person name="Choi D.G."/>
            <person name="Baek J.H."/>
            <person name="Bayburt H."/>
            <person name="Jung J.J."/>
            <person name="Han D.M."/>
            <person name="Jeon C.O."/>
        </authorList>
    </citation>
    <scope>NUCLEOTIDE SEQUENCE [LARGE SCALE GENOMIC DNA]</scope>
    <source>
        <strain evidence="2 3">W115</strain>
    </source>
</reference>
<dbReference type="Pfam" id="PF13473">
    <property type="entry name" value="Cupredoxin_1"/>
    <property type="match status" value="1"/>
</dbReference>
<dbReference type="Gene3D" id="2.60.40.420">
    <property type="entry name" value="Cupredoxins - blue copper proteins"/>
    <property type="match status" value="1"/>
</dbReference>
<protein>
    <submittedName>
        <fullName evidence="2">Cupredoxin domain-containing protein</fullName>
    </submittedName>
</protein>
<name>A0ABZ2TEB5_9RHOB</name>
<dbReference type="SUPFAM" id="SSF49503">
    <property type="entry name" value="Cupredoxins"/>
    <property type="match status" value="1"/>
</dbReference>
<dbReference type="EMBL" id="CP146606">
    <property type="protein sequence ID" value="WYK18063.1"/>
    <property type="molecule type" value="Genomic_DNA"/>
</dbReference>
<keyword evidence="3" id="KW-1185">Reference proteome</keyword>
<dbReference type="Proteomes" id="UP001281305">
    <property type="component" value="Chromosome"/>
</dbReference>
<accession>A0ABZ2TEB5</accession>
<evidence type="ECO:0000313" key="2">
    <source>
        <dbReference type="EMBL" id="WYK18063.1"/>
    </source>
</evidence>